<keyword evidence="1" id="KW-1133">Transmembrane helix</keyword>
<keyword evidence="1" id="KW-0812">Transmembrane</keyword>
<dbReference type="RefSeq" id="WP_006619110.1">
    <property type="nucleotide sequence ID" value="NZ_BIMW01000079.1"/>
</dbReference>
<feature type="transmembrane region" description="Helical" evidence="1">
    <location>
        <begin position="20"/>
        <end position="40"/>
    </location>
</feature>
<evidence type="ECO:0000313" key="3">
    <source>
        <dbReference type="EMBL" id="GCE93811.1"/>
    </source>
</evidence>
<organism evidence="3 4">
    <name type="scientific">Limnospira platensis NIES-46</name>
    <dbReference type="NCBI Taxonomy" id="1236695"/>
    <lineage>
        <taxon>Bacteria</taxon>
        <taxon>Bacillati</taxon>
        <taxon>Cyanobacteriota</taxon>
        <taxon>Cyanophyceae</taxon>
        <taxon>Oscillatoriophycideae</taxon>
        <taxon>Oscillatoriales</taxon>
        <taxon>Sirenicapillariaceae</taxon>
        <taxon>Limnospira</taxon>
    </lineage>
</organism>
<keyword evidence="4" id="KW-1185">Reference proteome</keyword>
<gene>
    <name evidence="3" type="ORF">NIES46_18630</name>
</gene>
<keyword evidence="1" id="KW-0472">Membrane</keyword>
<evidence type="ECO:0000313" key="4">
    <source>
        <dbReference type="Proteomes" id="UP000326169"/>
    </source>
</evidence>
<reference evidence="3 4" key="1">
    <citation type="journal article" date="2019" name="J Genomics">
        <title>The Draft Genome of a Hydrogen-producing Cyanobacterium, Arthrospira platensis NIES-46.</title>
        <authorList>
            <person name="Suzuki S."/>
            <person name="Yamaguchi H."/>
            <person name="Kawachi M."/>
        </authorList>
    </citation>
    <scope>NUCLEOTIDE SEQUENCE [LARGE SCALE GENOMIC DNA]</scope>
    <source>
        <strain evidence="3 4">NIES-46</strain>
    </source>
</reference>
<sequence length="453" mass="50267">MKRNYITRKIKLWKPLTRWLSLAIAIALSVVAVSIIFTPIDTNATSLSEAILGMDHRFQAVFEDHFGRELPGTSDPPEVMAETLSLLAEKTGTKPAILWVSPRIDHLHLVLINPGGEPVVEDLYEVPQELLNQTAREFRQNITRLRPPLQLGAAQQLYEWIIKPLEPQLQADDIDTLLFCVGEGLRGIPFGALYDGEQFLIEKYSLSHIPAFNLIDRDYKPIQADRILAMGASEFQTLEPLPAVPVELSAITYKIPNLLIPQSAIEGQFLLNQDFTTENLLAKLANQDFDIIHWATHAEFNPGNPDNSYIQFWDSQLTLSQLSQIPWNSPPELLVLSACQTALGNEEAELGFAGLALQAGVKSAVASLGNISDLGTLALMSEFYLQLAKNPTKAEALQQAQINLLRGDVYFDGDRLFLSNGVMPLPQGLNDLGGSGLRHPFYWAGFTMISSPW</sequence>
<dbReference type="GeneID" id="301682719"/>
<evidence type="ECO:0000256" key="1">
    <source>
        <dbReference type="SAM" id="Phobius"/>
    </source>
</evidence>
<dbReference type="Pfam" id="PF12770">
    <property type="entry name" value="CHAT"/>
    <property type="match status" value="1"/>
</dbReference>
<name>A0A5M3T7I2_LIMPL</name>
<dbReference type="InterPro" id="IPR024983">
    <property type="entry name" value="CHAT_dom"/>
</dbReference>
<protein>
    <recommendedName>
        <fullName evidence="2">CHAT domain-containing protein</fullName>
    </recommendedName>
</protein>
<proteinExistence type="predicted"/>
<comment type="caution">
    <text evidence="3">The sequence shown here is derived from an EMBL/GenBank/DDBJ whole genome shotgun (WGS) entry which is preliminary data.</text>
</comment>
<evidence type="ECO:0000259" key="2">
    <source>
        <dbReference type="Pfam" id="PF12770"/>
    </source>
</evidence>
<feature type="domain" description="CHAT" evidence="2">
    <location>
        <begin position="153"/>
        <end position="449"/>
    </location>
</feature>
<dbReference type="EMBL" id="BIMW01000079">
    <property type="protein sequence ID" value="GCE93811.1"/>
    <property type="molecule type" value="Genomic_DNA"/>
</dbReference>
<accession>A0A5M3T7I2</accession>
<dbReference type="Proteomes" id="UP000326169">
    <property type="component" value="Unassembled WGS sequence"/>
</dbReference>